<evidence type="ECO:0000313" key="1">
    <source>
        <dbReference type="EMBL" id="ETO03458.1"/>
    </source>
</evidence>
<keyword evidence="2" id="KW-1185">Reference proteome</keyword>
<proteinExistence type="predicted"/>
<name>X6LNG5_RETFI</name>
<dbReference type="Proteomes" id="UP000023152">
    <property type="component" value="Unassembled WGS sequence"/>
</dbReference>
<sequence length="113" mass="13633">MIIQRDCKSRFQAKFGGATSYFGDKRVSNILINSVLQDINDMFVIVFFFFIFLCLKRFNCLLTQLVLDRFWKHCPVEDSKFQQQLSAKFSSFKEFYDAFLEEKKSLWNWAWPW</sequence>
<gene>
    <name evidence="1" type="ORF">RFI_33949</name>
</gene>
<organism evidence="1 2">
    <name type="scientific">Reticulomyxa filosa</name>
    <dbReference type="NCBI Taxonomy" id="46433"/>
    <lineage>
        <taxon>Eukaryota</taxon>
        <taxon>Sar</taxon>
        <taxon>Rhizaria</taxon>
        <taxon>Retaria</taxon>
        <taxon>Foraminifera</taxon>
        <taxon>Monothalamids</taxon>
        <taxon>Reticulomyxidae</taxon>
        <taxon>Reticulomyxa</taxon>
    </lineage>
</organism>
<dbReference type="AlphaFoldDB" id="X6LNG5"/>
<protein>
    <submittedName>
        <fullName evidence="1">Uncharacterized protein</fullName>
    </submittedName>
</protein>
<accession>X6LNG5</accession>
<comment type="caution">
    <text evidence="1">The sequence shown here is derived from an EMBL/GenBank/DDBJ whole genome shotgun (WGS) entry which is preliminary data.</text>
</comment>
<evidence type="ECO:0000313" key="2">
    <source>
        <dbReference type="Proteomes" id="UP000023152"/>
    </source>
</evidence>
<reference evidence="1 2" key="1">
    <citation type="journal article" date="2013" name="Curr. Biol.">
        <title>The Genome of the Foraminiferan Reticulomyxa filosa.</title>
        <authorList>
            <person name="Glockner G."/>
            <person name="Hulsmann N."/>
            <person name="Schleicher M."/>
            <person name="Noegel A.A."/>
            <person name="Eichinger L."/>
            <person name="Gallinger C."/>
            <person name="Pawlowski J."/>
            <person name="Sierra R."/>
            <person name="Euteneuer U."/>
            <person name="Pillet L."/>
            <person name="Moustafa A."/>
            <person name="Platzer M."/>
            <person name="Groth M."/>
            <person name="Szafranski K."/>
            <person name="Schliwa M."/>
        </authorList>
    </citation>
    <scope>NUCLEOTIDE SEQUENCE [LARGE SCALE GENOMIC DNA]</scope>
</reference>
<dbReference type="EMBL" id="ASPP01033248">
    <property type="protein sequence ID" value="ETO03458.1"/>
    <property type="molecule type" value="Genomic_DNA"/>
</dbReference>